<gene>
    <name evidence="3" type="ORF">ABT322_09295</name>
</gene>
<dbReference type="Pfam" id="PF12770">
    <property type="entry name" value="CHAT"/>
    <property type="match status" value="1"/>
</dbReference>
<dbReference type="RefSeq" id="WP_350815024.1">
    <property type="nucleotide sequence ID" value="NZ_JBEPCV010000005.1"/>
</dbReference>
<feature type="domain" description="CHAT" evidence="2">
    <location>
        <begin position="982"/>
        <end position="1272"/>
    </location>
</feature>
<dbReference type="Proteomes" id="UP001490330">
    <property type="component" value="Unassembled WGS sequence"/>
</dbReference>
<evidence type="ECO:0000313" key="4">
    <source>
        <dbReference type="Proteomes" id="UP001490330"/>
    </source>
</evidence>
<name>A0ABV1VBT4_9ACTN</name>
<feature type="region of interest" description="Disordered" evidence="1">
    <location>
        <begin position="529"/>
        <end position="556"/>
    </location>
</feature>
<accession>A0ABV1VBT4</accession>
<dbReference type="EMBL" id="JBEPCV010000005">
    <property type="protein sequence ID" value="MER6903960.1"/>
    <property type="molecule type" value="Genomic_DNA"/>
</dbReference>
<keyword evidence="4" id="KW-1185">Reference proteome</keyword>
<dbReference type="InterPro" id="IPR024983">
    <property type="entry name" value="CHAT_dom"/>
</dbReference>
<evidence type="ECO:0000259" key="2">
    <source>
        <dbReference type="Pfam" id="PF12770"/>
    </source>
</evidence>
<feature type="compositionally biased region" description="Basic and acidic residues" evidence="1">
    <location>
        <begin position="529"/>
        <end position="540"/>
    </location>
</feature>
<organism evidence="3 4">
    <name type="scientific">Streptomyces flaveolus</name>
    <dbReference type="NCBI Taxonomy" id="67297"/>
    <lineage>
        <taxon>Bacteria</taxon>
        <taxon>Bacillati</taxon>
        <taxon>Actinomycetota</taxon>
        <taxon>Actinomycetes</taxon>
        <taxon>Kitasatosporales</taxon>
        <taxon>Streptomycetaceae</taxon>
        <taxon>Streptomyces</taxon>
    </lineage>
</organism>
<comment type="caution">
    <text evidence="3">The sequence shown here is derived from an EMBL/GenBank/DDBJ whole genome shotgun (WGS) entry which is preliminary data.</text>
</comment>
<proteinExistence type="predicted"/>
<sequence length="1273" mass="137061">MGETEKGGEQARPTVHRKGLLPAAGTGPRTSPDGHDGPSPQVRQHYLDRVAGRLRLAGPGPGSPVVLPQDALRNVVGVLLSRDALEDAVHLLLARRPGGTDHAALAAAGALFLYRSQLIGGSKGTMEFVAAVHLLGPLHAQWPEAVPPQLRHYLELEHDLADEVREAFSQETGFTTRAWIWWELCKPFAGRYTESQDLGDLRLAIDLLRLGHTAAADDDPDRPAIVHTLIFLLSDLRGRSYDPGVCREIIGLCSGLLSGTVPIQAPRALMCANLGVAALTLARQEGDPEAAATAVKAFREAVQLTEAAPAQTQDGRSPARAGQPAEDDAASYRHNLAAALAQWGQLTGNDEALLEALAMTRRALDGDARALNNFEVTLRTLLTRPAAAQAALERLCRQWLPEPGRPMAPADVVVLRVLCLLIIVQYRATRSLPLLREAISHGRRLLSVVEGSEPLGEAAHNTASLLVDLAQRTHDPQAAREAVTLAEQAAIHARSAPLLEGAVVQGTLAAAHLIVFELTDNPQALRDAVRASRRSVEEPAKTPAPSRGRPGDSPVEDLLTTQFADRLLSHSRILHAHGARTTDRTLLDESLATARRALTLPTLTVEQHVTARMQASKVLTDLFALDKDGPVTGLEEAVRLCEEASRIVAPGGFAEPFLLDALVRAQRLLGKATGDAALLRRAVDTADQVLTRPGPAVRGTLLSLDLERSLAASHLAALENDDLLRGEALAGLDRLTDEAEARPSVRMTAALRAIAAVDPTDPDAMTRLGAAVDLLRLNVAGGPRWSDREHALRNYSLLTERIVMSALAAGDPVGGVRLLELSRGLLSEDAMDLRRDPAWLGPELQEEFRDLSQRMRALDLRDRGASQAPEATGLDRELADERTVLNQRWVKLRKTAPPSTPDPREIASQGPVVIVTTLESGGQALLITSDAEEPVRFLHLPGFDTQTVTDRVLTFLTAREFATNDRYPLRARRLAQGEVRSTLEWLWTTAAQPILRALDLDRRLSPTATGPAIDWPRLWWCPTGFLGYLPWHAAGTSATTASANGVLDRVVSSYTASLRALEYARRPLHVCHRPRTLVVPVPKVSGAEPLRGVDGEVRSVRELIPDALVLTPEESTKELVTAALANHGHVHLACHAVTNIHAPGSSRLLLADHRTAPLTVADIAGLHLPDSELAMLSACSTHEISPALSEESLHLTGAFQLAGFRHVVGALWPVSDATAGDVSRAVYKELTGNGRHAPRTADSARALHMAVRTLRASCPAAPTMWASYIHTGA</sequence>
<reference evidence="3 4" key="1">
    <citation type="submission" date="2024-06" db="EMBL/GenBank/DDBJ databases">
        <title>The Natural Products Discovery Center: Release of the First 8490 Sequenced Strains for Exploring Actinobacteria Biosynthetic Diversity.</title>
        <authorList>
            <person name="Kalkreuter E."/>
            <person name="Kautsar S.A."/>
            <person name="Yang D."/>
            <person name="Bader C.D."/>
            <person name="Teijaro C.N."/>
            <person name="Fluegel L."/>
            <person name="Davis C.M."/>
            <person name="Simpson J.R."/>
            <person name="Lauterbach L."/>
            <person name="Steele A.D."/>
            <person name="Gui C."/>
            <person name="Meng S."/>
            <person name="Li G."/>
            <person name="Viehrig K."/>
            <person name="Ye F."/>
            <person name="Su P."/>
            <person name="Kiefer A.F."/>
            <person name="Nichols A."/>
            <person name="Cepeda A.J."/>
            <person name="Yan W."/>
            <person name="Fan B."/>
            <person name="Jiang Y."/>
            <person name="Adhikari A."/>
            <person name="Zheng C.-J."/>
            <person name="Schuster L."/>
            <person name="Cowan T.M."/>
            <person name="Smanski M.J."/>
            <person name="Chevrette M.G."/>
            <person name="De Carvalho L.P.S."/>
            <person name="Shen B."/>
        </authorList>
    </citation>
    <scope>NUCLEOTIDE SEQUENCE [LARGE SCALE GENOMIC DNA]</scope>
    <source>
        <strain evidence="3 4">NPDC000632</strain>
    </source>
</reference>
<evidence type="ECO:0000256" key="1">
    <source>
        <dbReference type="SAM" id="MobiDB-lite"/>
    </source>
</evidence>
<protein>
    <submittedName>
        <fullName evidence="3">CHAT domain-containing protein</fullName>
    </submittedName>
</protein>
<feature type="region of interest" description="Disordered" evidence="1">
    <location>
        <begin position="1"/>
        <end position="42"/>
    </location>
</feature>
<feature type="region of interest" description="Disordered" evidence="1">
    <location>
        <begin position="306"/>
        <end position="328"/>
    </location>
</feature>
<evidence type="ECO:0000313" key="3">
    <source>
        <dbReference type="EMBL" id="MER6903960.1"/>
    </source>
</evidence>